<name>A0A498MMU3_LABRO</name>
<dbReference type="Pfam" id="PF00373">
    <property type="entry name" value="FERM_M"/>
    <property type="match status" value="1"/>
</dbReference>
<feature type="region of interest" description="Disordered" evidence="1">
    <location>
        <begin position="703"/>
        <end position="722"/>
    </location>
</feature>
<feature type="compositionally biased region" description="Basic and acidic residues" evidence="1">
    <location>
        <begin position="1149"/>
        <end position="1162"/>
    </location>
</feature>
<feature type="domain" description="PDZ" evidence="3">
    <location>
        <begin position="93"/>
        <end position="170"/>
    </location>
</feature>
<feature type="domain" description="FERM" evidence="2">
    <location>
        <begin position="171"/>
        <end position="471"/>
    </location>
</feature>
<sequence>MPKGQQNKPRAAEDAEPSEDLDVFTVIHHRTKSSCCPPPATGSWPSAQGPSNGWEMSSSREARDCYVNHLSQSSSLEEVRVDVDKFVPPAPRKVEMRRDPVLGFGFVAGSEKPVVVRSVTPGGPSEGKLIPGDEIVMINEEAVSSAPRERVIDLVRSCKESIILTVVQPYPSPKSAFISAAKKAKLKSNPVKVRFAEEVIINGQVPETVKDNSLLFMPNVLKVYLENGQTKSFKFDCNTSIKVTQRPGSHKMKCFFRISFLPKDPVDLLRRDAVAFDYLYVQSCKDVVQERFGSELKYDTALRLAALQIKEWGLAQFLPPAVLSSMKEKNIKKALTHILKTNQNLVPPGKKLTALQAKVHYLKYLSDLRLYGGQVFKSTLVQGEKHTEVTLLVGPRYGISHVINTKTNLVALLADFSHVNRIEMFTEDERNVRVELHVLDVKPITLIMESSDAMNLACLTAGYYRLLVDSRRSIFNMANSSNTAGQDSRVKHNYQTIDWNYGSCSACDEPHPEYAICGRREYDISPTVSEMHQSQHRMYGDEKVERASRASHMHPQPYFSIPKGKPQESPRSAKVSFIFGDPPLDSVNPQNLGYQRLMEDIPEVLEEHRYMYAQQKDYKPLEASMEVDGFQYGSHMVYGDAKIFGTTEGIEEPLLHDICYAETTDDAEDDDDISCEEDMMMMMGEMKDKANSLLSLSESSDDIIDLTSLPPPPEGDDEEDSDDLLQSLNLAIAAPPPGFRDSSDEDDHQERKGVKNNIPVSLIDSVPTQVAGGSEEVFNDAVVSTLQALEALAASEEQSHPQSDNSSGVEISRSFSPESSSDSGNETNSSEMTESSELAAAQKLSENSLKMLVATAEGYQTLAEEETEFRLVPCEVRSSLDDSQSAAVATLRSDHFEMEPETMETKSLTDYFNKMHRDVMMGMPQGKLEEQDGAMKLSSQAEARQMNVAESEDLVGMYNNFNGRDAQRSGPFDLERMSYAFQESNQRLHMILNNKSEEHIYSEVVGDGGPLHSDRVTQKVSLKDSIDLNTSSPAKEQYMIERARSEHQQSKAASSEQEVTRLYEYHLSKRMSSLQSEGIHSLQSSQCSSIDAGCSTGSSSCVTPMDSPLCTVDSVHLHGESSLKGLGYPNQNVDGTFLRKHHGQAGQESGREGCQRLPKIRETTGTASLQD</sequence>
<dbReference type="InterPro" id="IPR049385">
    <property type="entry name" value="FAK1-like_FERM_C"/>
</dbReference>
<dbReference type="Proteomes" id="UP000290572">
    <property type="component" value="Unassembled WGS sequence"/>
</dbReference>
<feature type="region of interest" description="Disordered" evidence="1">
    <location>
        <begin position="793"/>
        <end position="838"/>
    </location>
</feature>
<dbReference type="CDD" id="cd21943">
    <property type="entry name" value="LGNbd_FRMPD4"/>
    <property type="match status" value="1"/>
</dbReference>
<evidence type="ECO:0000256" key="1">
    <source>
        <dbReference type="SAM" id="MobiDB-lite"/>
    </source>
</evidence>
<dbReference type="SUPFAM" id="SSF50156">
    <property type="entry name" value="PDZ domain-like"/>
    <property type="match status" value="1"/>
</dbReference>
<evidence type="ECO:0000259" key="3">
    <source>
        <dbReference type="PROSITE" id="PS50106"/>
    </source>
</evidence>
<dbReference type="InterPro" id="IPR035963">
    <property type="entry name" value="FERM_2"/>
</dbReference>
<dbReference type="InterPro" id="IPR001478">
    <property type="entry name" value="PDZ"/>
</dbReference>
<dbReference type="Gene3D" id="2.30.29.30">
    <property type="entry name" value="Pleckstrin-homology domain (PH domain)/Phosphotyrosine-binding domain (PTB)"/>
    <property type="match status" value="1"/>
</dbReference>
<dbReference type="STRING" id="84645.A0A498MMU3"/>
<dbReference type="SUPFAM" id="SSF50729">
    <property type="entry name" value="PH domain-like"/>
    <property type="match status" value="1"/>
</dbReference>
<accession>A0A498MMU3</accession>
<dbReference type="InterPro" id="IPR019748">
    <property type="entry name" value="FERM_central"/>
</dbReference>
<dbReference type="FunFam" id="2.30.42.10:FF:000053">
    <property type="entry name" value="FERM and PDZ domain-containing protein 4"/>
    <property type="match status" value="1"/>
</dbReference>
<dbReference type="PROSITE" id="PS50106">
    <property type="entry name" value="PDZ"/>
    <property type="match status" value="1"/>
</dbReference>
<feature type="compositionally biased region" description="Polar residues" evidence="1">
    <location>
        <begin position="43"/>
        <end position="57"/>
    </location>
</feature>
<evidence type="ECO:0000259" key="2">
    <source>
        <dbReference type="PROSITE" id="PS50057"/>
    </source>
</evidence>
<proteinExistence type="predicted"/>
<evidence type="ECO:0000313" key="5">
    <source>
        <dbReference type="Proteomes" id="UP000290572"/>
    </source>
</evidence>
<dbReference type="CDD" id="cd06769">
    <property type="entry name" value="PDZ_FRMPD1_3_4-like"/>
    <property type="match status" value="1"/>
</dbReference>
<feature type="compositionally biased region" description="Low complexity" evidence="1">
    <location>
        <begin position="812"/>
        <end position="837"/>
    </location>
</feature>
<dbReference type="SUPFAM" id="SSF47031">
    <property type="entry name" value="Second domain of FERM"/>
    <property type="match status" value="1"/>
</dbReference>
<comment type="caution">
    <text evidence="4">The sequence shown here is derived from an EMBL/GenBank/DDBJ whole genome shotgun (WGS) entry which is preliminary data.</text>
</comment>
<protein>
    <submittedName>
        <fullName evidence="4">FERM and PDZ domain-containing 4-like protein</fullName>
    </submittedName>
</protein>
<dbReference type="InterPro" id="IPR000299">
    <property type="entry name" value="FERM_domain"/>
</dbReference>
<dbReference type="CDD" id="cd14473">
    <property type="entry name" value="FERM_B-lobe"/>
    <property type="match status" value="1"/>
</dbReference>
<feature type="compositionally biased region" description="Polar residues" evidence="1">
    <location>
        <begin position="800"/>
        <end position="809"/>
    </location>
</feature>
<dbReference type="PANTHER" id="PTHR46221:SF4">
    <property type="entry name" value="FERM AND PDZ DOMAIN-CONTAINING PROTEIN 4"/>
    <property type="match status" value="1"/>
</dbReference>
<dbReference type="FunFam" id="2.30.29.30:FF:000066">
    <property type="entry name" value="FERM and PDZ domain-containing protein 4"/>
    <property type="match status" value="1"/>
</dbReference>
<dbReference type="InterPro" id="IPR036034">
    <property type="entry name" value="PDZ_sf"/>
</dbReference>
<dbReference type="SMART" id="SM00295">
    <property type="entry name" value="B41"/>
    <property type="match status" value="1"/>
</dbReference>
<evidence type="ECO:0000313" key="4">
    <source>
        <dbReference type="EMBL" id="RXN21113.1"/>
    </source>
</evidence>
<dbReference type="CDD" id="cd13183">
    <property type="entry name" value="FERM_C_FRMPD1_FRMPD3_FRMPD4"/>
    <property type="match status" value="1"/>
</dbReference>
<dbReference type="AlphaFoldDB" id="A0A498MMU3"/>
<dbReference type="Pfam" id="PF00595">
    <property type="entry name" value="PDZ"/>
    <property type="match status" value="1"/>
</dbReference>
<feature type="region of interest" description="Disordered" evidence="1">
    <location>
        <begin position="1"/>
        <end position="57"/>
    </location>
</feature>
<dbReference type="PANTHER" id="PTHR46221">
    <property type="entry name" value="FERM AND PDZ DOMAIN-CONTAINING PROTEIN FAMILY MEMBER"/>
    <property type="match status" value="1"/>
</dbReference>
<feature type="region of interest" description="Disordered" evidence="1">
    <location>
        <begin position="1141"/>
        <end position="1171"/>
    </location>
</feature>
<keyword evidence="5" id="KW-1185">Reference proteome</keyword>
<reference evidence="4 5" key="1">
    <citation type="submission" date="2018-03" db="EMBL/GenBank/DDBJ databases">
        <title>Draft genome sequence of Rohu Carp (Labeo rohita).</title>
        <authorList>
            <person name="Das P."/>
            <person name="Kushwaha B."/>
            <person name="Joshi C.G."/>
            <person name="Kumar D."/>
            <person name="Nagpure N.S."/>
            <person name="Sahoo L."/>
            <person name="Das S.P."/>
            <person name="Bit A."/>
            <person name="Patnaik S."/>
            <person name="Meher P.K."/>
            <person name="Jayasankar P."/>
            <person name="Koringa P.G."/>
            <person name="Patel N.V."/>
            <person name="Hinsu A.T."/>
            <person name="Kumar R."/>
            <person name="Pandey M."/>
            <person name="Agarwal S."/>
            <person name="Srivastava S."/>
            <person name="Singh M."/>
            <person name="Iquebal M.A."/>
            <person name="Jaiswal S."/>
            <person name="Angadi U.B."/>
            <person name="Kumar N."/>
            <person name="Raza M."/>
            <person name="Shah T.M."/>
            <person name="Rai A."/>
            <person name="Jena J.K."/>
        </authorList>
    </citation>
    <scope>NUCLEOTIDE SEQUENCE [LARGE SCALE GENOMIC DNA]</scope>
    <source>
        <strain evidence="4">DASCIFA01</strain>
        <tissue evidence="4">Testis</tissue>
    </source>
</reference>
<dbReference type="EMBL" id="QBIY01012622">
    <property type="protein sequence ID" value="RXN21113.1"/>
    <property type="molecule type" value="Genomic_DNA"/>
</dbReference>
<dbReference type="InterPro" id="IPR011993">
    <property type="entry name" value="PH-like_dom_sf"/>
</dbReference>
<dbReference type="SMART" id="SM00228">
    <property type="entry name" value="PDZ"/>
    <property type="match status" value="1"/>
</dbReference>
<organism evidence="4 5">
    <name type="scientific">Labeo rohita</name>
    <name type="common">Indian major carp</name>
    <name type="synonym">Cyprinus rohita</name>
    <dbReference type="NCBI Taxonomy" id="84645"/>
    <lineage>
        <taxon>Eukaryota</taxon>
        <taxon>Metazoa</taxon>
        <taxon>Chordata</taxon>
        <taxon>Craniata</taxon>
        <taxon>Vertebrata</taxon>
        <taxon>Euteleostomi</taxon>
        <taxon>Actinopterygii</taxon>
        <taxon>Neopterygii</taxon>
        <taxon>Teleostei</taxon>
        <taxon>Ostariophysi</taxon>
        <taxon>Cypriniformes</taxon>
        <taxon>Cyprinidae</taxon>
        <taxon>Labeoninae</taxon>
        <taxon>Labeonini</taxon>
        <taxon>Labeo</taxon>
    </lineage>
</organism>
<dbReference type="InterPro" id="IPR014352">
    <property type="entry name" value="FERM/acyl-CoA-bd_prot_sf"/>
</dbReference>
<gene>
    <name evidence="4" type="ORF">ROHU_024499</name>
</gene>
<dbReference type="InterPro" id="IPR041779">
    <property type="entry name" value="FRMPD1/3/4_FERM_C"/>
</dbReference>
<feature type="region of interest" description="Disordered" evidence="1">
    <location>
        <begin position="733"/>
        <end position="759"/>
    </location>
</feature>
<dbReference type="Gene3D" id="2.30.42.10">
    <property type="match status" value="1"/>
</dbReference>
<dbReference type="InterPro" id="IPR019749">
    <property type="entry name" value="Band_41_domain"/>
</dbReference>
<dbReference type="Pfam" id="PF21477">
    <property type="entry name" value="FERM_C_FAK1"/>
    <property type="match status" value="1"/>
</dbReference>
<dbReference type="Gene3D" id="1.20.80.10">
    <property type="match status" value="2"/>
</dbReference>
<dbReference type="PROSITE" id="PS50057">
    <property type="entry name" value="FERM_3"/>
    <property type="match status" value="1"/>
</dbReference>